<dbReference type="InterPro" id="IPR042177">
    <property type="entry name" value="Cell/Rod_1"/>
</dbReference>
<evidence type="ECO:0000256" key="2">
    <source>
        <dbReference type="ARBA" id="ARBA00013855"/>
    </source>
</evidence>
<dbReference type="Pfam" id="PF04085">
    <property type="entry name" value="MreC"/>
    <property type="match status" value="1"/>
</dbReference>
<keyword evidence="6" id="KW-1133">Transmembrane helix</keyword>
<gene>
    <name evidence="8" type="ORF">GGR27_001821</name>
</gene>
<keyword evidence="6" id="KW-0472">Membrane</keyword>
<comment type="similarity">
    <text evidence="1">Belongs to the MreC family.</text>
</comment>
<accession>A0ABX0XAS7</accession>
<dbReference type="RefSeq" id="WP_168037074.1">
    <property type="nucleotide sequence ID" value="NZ_JAATJH010000002.1"/>
</dbReference>
<keyword evidence="6" id="KW-0812">Transmembrane</keyword>
<dbReference type="PANTHER" id="PTHR34138">
    <property type="entry name" value="CELL SHAPE-DETERMINING PROTEIN MREC"/>
    <property type="match status" value="1"/>
</dbReference>
<dbReference type="InterPro" id="IPR042175">
    <property type="entry name" value="Cell/Rod_MreC_2"/>
</dbReference>
<comment type="caution">
    <text evidence="8">The sequence shown here is derived from an EMBL/GenBank/DDBJ whole genome shotgun (WGS) entry which is preliminary data.</text>
</comment>
<evidence type="ECO:0000313" key="9">
    <source>
        <dbReference type="Proteomes" id="UP000770785"/>
    </source>
</evidence>
<evidence type="ECO:0000256" key="5">
    <source>
        <dbReference type="SAM" id="Coils"/>
    </source>
</evidence>
<keyword evidence="3" id="KW-0133">Cell shape</keyword>
<dbReference type="Gene3D" id="2.40.10.340">
    <property type="entry name" value="Rod shape-determining protein MreC, domain 1"/>
    <property type="match status" value="1"/>
</dbReference>
<dbReference type="Gene3D" id="2.40.10.350">
    <property type="entry name" value="Rod shape-determining protein MreC, domain 2"/>
    <property type="match status" value="1"/>
</dbReference>
<protein>
    <recommendedName>
        <fullName evidence="2">Cell shape-determining protein MreC</fullName>
    </recommendedName>
    <alternativeName>
        <fullName evidence="4">Cell shape protein MreC</fullName>
    </alternativeName>
</protein>
<feature type="transmembrane region" description="Helical" evidence="6">
    <location>
        <begin position="12"/>
        <end position="31"/>
    </location>
</feature>
<keyword evidence="5" id="KW-0175">Coiled coil</keyword>
<proteinExistence type="inferred from homology"/>
<name>A0ABX0XAS7_9BACT</name>
<evidence type="ECO:0000256" key="6">
    <source>
        <dbReference type="SAM" id="Phobius"/>
    </source>
</evidence>
<feature type="domain" description="Rod shape-determining protein MreC beta-barrel core" evidence="7">
    <location>
        <begin position="111"/>
        <end position="258"/>
    </location>
</feature>
<sequence>MQQLLRIFFTNGSFFTFVALQLLSLYCIISFNSPQKAIAAETWSIRAGSVRSATETARSYLDLEQENEALRQEVARLRQQSPESLYATERIVDSFRDETFVQRYNFLTAHVVNRSPYRPNNTLIIDRGKNLDVRPGQGIVSPTGIVGIVDQVTGNHARVLSVLHQSIRISAGLASGAFGTLRWDGRDPRYVTVTDLADYIEVQAGDTIFSTGYSNVFPTHQVIGFVVDSEVQPGTGSQNLTVALSNKPVEESNVFVVQDLFKDELSDLATE</sequence>
<organism evidence="8 9">
    <name type="scientific">Neolewinella antarctica</name>
    <dbReference type="NCBI Taxonomy" id="442734"/>
    <lineage>
        <taxon>Bacteria</taxon>
        <taxon>Pseudomonadati</taxon>
        <taxon>Bacteroidota</taxon>
        <taxon>Saprospiria</taxon>
        <taxon>Saprospirales</taxon>
        <taxon>Lewinellaceae</taxon>
        <taxon>Neolewinella</taxon>
    </lineage>
</organism>
<feature type="coiled-coil region" evidence="5">
    <location>
        <begin position="53"/>
        <end position="80"/>
    </location>
</feature>
<evidence type="ECO:0000313" key="8">
    <source>
        <dbReference type="EMBL" id="NJC26322.1"/>
    </source>
</evidence>
<reference evidence="8 9" key="1">
    <citation type="submission" date="2020-03" db="EMBL/GenBank/DDBJ databases">
        <title>Genomic Encyclopedia of Type Strains, Phase IV (KMG-IV): sequencing the most valuable type-strain genomes for metagenomic binning, comparative biology and taxonomic classification.</title>
        <authorList>
            <person name="Goeker M."/>
        </authorList>
    </citation>
    <scope>NUCLEOTIDE SEQUENCE [LARGE SCALE GENOMIC DNA]</scope>
    <source>
        <strain evidence="8 9">DSM 105096</strain>
    </source>
</reference>
<dbReference type="InterPro" id="IPR007221">
    <property type="entry name" value="MreC"/>
</dbReference>
<keyword evidence="9" id="KW-1185">Reference proteome</keyword>
<dbReference type="Proteomes" id="UP000770785">
    <property type="component" value="Unassembled WGS sequence"/>
</dbReference>
<evidence type="ECO:0000259" key="7">
    <source>
        <dbReference type="Pfam" id="PF04085"/>
    </source>
</evidence>
<dbReference type="EMBL" id="JAATJH010000002">
    <property type="protein sequence ID" value="NJC26322.1"/>
    <property type="molecule type" value="Genomic_DNA"/>
</dbReference>
<dbReference type="InterPro" id="IPR055342">
    <property type="entry name" value="MreC_beta-barrel_core"/>
</dbReference>
<evidence type="ECO:0000256" key="4">
    <source>
        <dbReference type="ARBA" id="ARBA00032089"/>
    </source>
</evidence>
<dbReference type="PANTHER" id="PTHR34138:SF1">
    <property type="entry name" value="CELL SHAPE-DETERMINING PROTEIN MREC"/>
    <property type="match status" value="1"/>
</dbReference>
<evidence type="ECO:0000256" key="1">
    <source>
        <dbReference type="ARBA" id="ARBA00009369"/>
    </source>
</evidence>
<evidence type="ECO:0000256" key="3">
    <source>
        <dbReference type="ARBA" id="ARBA00022960"/>
    </source>
</evidence>